<dbReference type="InterPro" id="IPR050721">
    <property type="entry name" value="Trk_Ktr_HKT_K-transport"/>
</dbReference>
<comment type="subcellular location">
    <subcellularLocation>
        <location evidence="1">Cell membrane</location>
        <topology evidence="1">Multi-pass membrane protein</topology>
    </subcellularLocation>
</comment>
<dbReference type="EMBL" id="JAFLQW010000332">
    <property type="protein sequence ID" value="MBO0349924.1"/>
    <property type="molecule type" value="Genomic_DNA"/>
</dbReference>
<dbReference type="Proteomes" id="UP000664844">
    <property type="component" value="Unassembled WGS sequence"/>
</dbReference>
<dbReference type="SUPFAM" id="SSF51735">
    <property type="entry name" value="NAD(P)-binding Rossmann-fold domains"/>
    <property type="match status" value="1"/>
</dbReference>
<dbReference type="SUPFAM" id="SSF116726">
    <property type="entry name" value="TrkA C-terminal domain-like"/>
    <property type="match status" value="1"/>
</dbReference>
<keyword evidence="2" id="KW-0812">Transmembrane</keyword>
<feature type="domain" description="RCK C-terminal" evidence="4">
    <location>
        <begin position="264"/>
        <end position="350"/>
    </location>
</feature>
<dbReference type="InterPro" id="IPR006037">
    <property type="entry name" value="RCK_C"/>
</dbReference>
<dbReference type="GO" id="GO:0034220">
    <property type="term" value="P:monoatomic ion transmembrane transport"/>
    <property type="evidence" value="ECO:0007669"/>
    <property type="project" value="UniProtKB-KW"/>
</dbReference>
<evidence type="ECO:0000259" key="4">
    <source>
        <dbReference type="PROSITE" id="PS51202"/>
    </source>
</evidence>
<name>A0ABS3FS35_9CYAN</name>
<dbReference type="Pfam" id="PF07885">
    <property type="entry name" value="Ion_trans_2"/>
    <property type="match status" value="1"/>
</dbReference>
<feature type="transmembrane region" description="Helical" evidence="2">
    <location>
        <begin position="78"/>
        <end position="95"/>
    </location>
</feature>
<dbReference type="PANTHER" id="PTHR43833">
    <property type="entry name" value="POTASSIUM CHANNEL PROTEIN 2-RELATED-RELATED"/>
    <property type="match status" value="1"/>
</dbReference>
<reference evidence="5 6" key="1">
    <citation type="submission" date="2021-03" db="EMBL/GenBank/DDBJ databases">
        <title>Metabolic Capacity of the Antarctic Cyanobacterium Phormidium pseudopriestleyi that Sustains Oxygenic Photosynthesis in the Presence of Hydrogen Sulfide.</title>
        <authorList>
            <person name="Lumian J.E."/>
            <person name="Jungblut A.D."/>
            <person name="Dillon M.L."/>
            <person name="Hawes I."/>
            <person name="Doran P.T."/>
            <person name="Mackey T.J."/>
            <person name="Dick G.J."/>
            <person name="Grettenberger C.L."/>
            <person name="Sumner D.Y."/>
        </authorList>
    </citation>
    <scope>NUCLEOTIDE SEQUENCE [LARGE SCALE GENOMIC DNA]</scope>
    <source>
        <strain evidence="5 6">FRX01</strain>
    </source>
</reference>
<dbReference type="PROSITE" id="PS51201">
    <property type="entry name" value="RCK_N"/>
    <property type="match status" value="1"/>
</dbReference>
<dbReference type="Gene3D" id="3.30.70.1450">
    <property type="entry name" value="Regulator of K+ conductance, C-terminal domain"/>
    <property type="match status" value="1"/>
</dbReference>
<proteinExistence type="predicted"/>
<evidence type="ECO:0000256" key="1">
    <source>
        <dbReference type="ARBA" id="ARBA00004651"/>
    </source>
</evidence>
<dbReference type="InterPro" id="IPR013099">
    <property type="entry name" value="K_chnl_dom"/>
</dbReference>
<feature type="transmembrane region" description="Helical" evidence="2">
    <location>
        <begin position="24"/>
        <end position="42"/>
    </location>
</feature>
<comment type="caution">
    <text evidence="5">The sequence shown here is derived from an EMBL/GenBank/DDBJ whole genome shotgun (WGS) entry which is preliminary data.</text>
</comment>
<keyword evidence="2" id="KW-1133">Transmembrane helix</keyword>
<dbReference type="PROSITE" id="PS51202">
    <property type="entry name" value="RCK_C"/>
    <property type="match status" value="1"/>
</dbReference>
<evidence type="ECO:0000256" key="2">
    <source>
        <dbReference type="SAM" id="Phobius"/>
    </source>
</evidence>
<protein>
    <submittedName>
        <fullName evidence="5">Potassium channel protein</fullName>
    </submittedName>
</protein>
<evidence type="ECO:0000259" key="3">
    <source>
        <dbReference type="PROSITE" id="PS51201"/>
    </source>
</evidence>
<feature type="domain" description="RCK N-terminal" evidence="3">
    <location>
        <begin position="124"/>
        <end position="240"/>
    </location>
</feature>
<keyword evidence="5" id="KW-0406">Ion transport</keyword>
<dbReference type="Gene3D" id="1.10.287.70">
    <property type="match status" value="1"/>
</dbReference>
<dbReference type="Gene3D" id="3.40.50.720">
    <property type="entry name" value="NAD(P)-binding Rossmann-like Domain"/>
    <property type="match status" value="1"/>
</dbReference>
<dbReference type="PANTHER" id="PTHR43833:SF9">
    <property type="entry name" value="POTASSIUM CHANNEL PROTEIN YUGO-RELATED"/>
    <property type="match status" value="1"/>
</dbReference>
<organism evidence="5 6">
    <name type="scientific">Phormidium pseudopriestleyi FRX01</name>
    <dbReference type="NCBI Taxonomy" id="1759528"/>
    <lineage>
        <taxon>Bacteria</taxon>
        <taxon>Bacillati</taxon>
        <taxon>Cyanobacteriota</taxon>
        <taxon>Cyanophyceae</taxon>
        <taxon>Oscillatoriophycideae</taxon>
        <taxon>Oscillatoriales</taxon>
        <taxon>Oscillatoriaceae</taxon>
        <taxon>Phormidium</taxon>
    </lineage>
</organism>
<gene>
    <name evidence="5" type="ORF">J0895_12530</name>
</gene>
<sequence>MNSNQFIQLSTEINQKYRRIRRELIGGVLALVSVMLIGILWYRLVEGWRWIDSVYMTAITLSTVGFMEVQPLGDRGRLFTISLIAMGLVSIGYIVNRFTDAIIEGYFQDELKSRRQRRLIETLSEHYIICGFGRTGRQIAYEFNAENIPFLVIDANAEVVQQAQQLGYIAIQGDATVDATLLEVGIERAICLVTAMPSDAENLYTLISAKTLNPKIRAISRANSEEAVQKLQRSGADAVVSPYITGGRRMAAAALRPQVMDFVDGIIAGADRTFYLEEFLIDSESCPLVGDSLHDAKLRSHSGALVLAIRRADGHLIGGPTADTVLMVGDTLICMGTTEQLRLLNQILSPLKLKLPRIRKPPPIWE</sequence>
<dbReference type="Pfam" id="PF02254">
    <property type="entry name" value="TrkA_N"/>
    <property type="match status" value="1"/>
</dbReference>
<dbReference type="RefSeq" id="WP_207088426.1">
    <property type="nucleotide sequence ID" value="NZ_JAFLQW010000332.1"/>
</dbReference>
<evidence type="ECO:0000313" key="5">
    <source>
        <dbReference type="EMBL" id="MBO0349924.1"/>
    </source>
</evidence>
<evidence type="ECO:0000313" key="6">
    <source>
        <dbReference type="Proteomes" id="UP000664844"/>
    </source>
</evidence>
<dbReference type="InterPro" id="IPR036291">
    <property type="entry name" value="NAD(P)-bd_dom_sf"/>
</dbReference>
<keyword evidence="5" id="KW-0813">Transport</keyword>
<dbReference type="SUPFAM" id="SSF81324">
    <property type="entry name" value="Voltage-gated potassium channels"/>
    <property type="match status" value="1"/>
</dbReference>
<keyword evidence="6" id="KW-1185">Reference proteome</keyword>
<dbReference type="Pfam" id="PF02080">
    <property type="entry name" value="TrkA_C"/>
    <property type="match status" value="1"/>
</dbReference>
<accession>A0ABS3FS35</accession>
<keyword evidence="2" id="KW-0472">Membrane</keyword>
<dbReference type="InterPro" id="IPR003148">
    <property type="entry name" value="RCK_N"/>
</dbReference>
<keyword evidence="5" id="KW-0407">Ion channel</keyword>
<dbReference type="InterPro" id="IPR036721">
    <property type="entry name" value="RCK_C_sf"/>
</dbReference>